<dbReference type="RefSeq" id="WP_138058431.1">
    <property type="nucleotide sequence ID" value="NZ_VAWE01000004.1"/>
</dbReference>
<accession>A0A5R9DVU8</accession>
<evidence type="ECO:0000256" key="1">
    <source>
        <dbReference type="SAM" id="MobiDB-lite"/>
    </source>
</evidence>
<organism evidence="2 3">
    <name type="scientific">Streptomyces marianii</name>
    <dbReference type="NCBI Taxonomy" id="1817406"/>
    <lineage>
        <taxon>Bacteria</taxon>
        <taxon>Bacillati</taxon>
        <taxon>Actinomycetota</taxon>
        <taxon>Actinomycetes</taxon>
        <taxon>Kitasatosporales</taxon>
        <taxon>Streptomycetaceae</taxon>
        <taxon>Streptomyces</taxon>
    </lineage>
</organism>
<feature type="compositionally biased region" description="Basic and acidic residues" evidence="1">
    <location>
        <begin position="171"/>
        <end position="181"/>
    </location>
</feature>
<proteinExistence type="predicted"/>
<gene>
    <name evidence="2" type="ORF">FEF34_40350</name>
</gene>
<name>A0A5R9DVU8_9ACTN</name>
<dbReference type="AlphaFoldDB" id="A0A5R9DVU8"/>
<reference evidence="2 3" key="1">
    <citation type="submission" date="2019-05" db="EMBL/GenBank/DDBJ databases">
        <title>Streptomyces marianii sp. nov., a novel marine actinomycete from southern coast of India.</title>
        <authorList>
            <person name="Iniyan A.M."/>
            <person name="Wink J."/>
            <person name="Ramprasad E."/>
            <person name="Ramana C.V."/>
            <person name="Bunk B."/>
            <person name="Sproer C."/>
            <person name="Joseph F.-J.R.S."/>
            <person name="Vincent S.G.P."/>
        </authorList>
    </citation>
    <scope>NUCLEOTIDE SEQUENCE [LARGE SCALE GENOMIC DNA]</scope>
    <source>
        <strain evidence="2 3">ICN19</strain>
    </source>
</reference>
<keyword evidence="3" id="KW-1185">Reference proteome</keyword>
<dbReference type="Proteomes" id="UP000305921">
    <property type="component" value="Unassembled WGS sequence"/>
</dbReference>
<comment type="caution">
    <text evidence="2">The sequence shown here is derived from an EMBL/GenBank/DDBJ whole genome shotgun (WGS) entry which is preliminary data.</text>
</comment>
<evidence type="ECO:0000313" key="2">
    <source>
        <dbReference type="EMBL" id="TLQ38863.1"/>
    </source>
</evidence>
<feature type="compositionally biased region" description="Acidic residues" evidence="1">
    <location>
        <begin position="161"/>
        <end position="170"/>
    </location>
</feature>
<dbReference type="OrthoDB" id="3853744at2"/>
<feature type="region of interest" description="Disordered" evidence="1">
    <location>
        <begin position="160"/>
        <end position="181"/>
    </location>
</feature>
<sequence>MSAEQVYAALVALGAEPVLDPELWPQGPQEEDRRRLLGVLLAQVELEITAAMRLDNDQDEAEVLLGWAGQVGPDSALSANVLVNRLHRTGVQFMGLDEEETLPGRAASAMAVVAAADTFGAHLHFQDGDVEGVRRALGRAEASLIEVQRNMHDIRVAIGDAQEEPDEQESPGDRNDGGCRLRHFERSSVTSGAACEGGIRLY</sequence>
<dbReference type="EMBL" id="VAWE01000004">
    <property type="protein sequence ID" value="TLQ38863.1"/>
    <property type="molecule type" value="Genomic_DNA"/>
</dbReference>
<evidence type="ECO:0000313" key="3">
    <source>
        <dbReference type="Proteomes" id="UP000305921"/>
    </source>
</evidence>
<protein>
    <submittedName>
        <fullName evidence="2">Uncharacterized protein</fullName>
    </submittedName>
</protein>